<protein>
    <submittedName>
        <fullName evidence="10">VTT domain-containing protein</fullName>
    </submittedName>
</protein>
<dbReference type="InterPro" id="IPR032816">
    <property type="entry name" value="VTT_dom"/>
</dbReference>
<dbReference type="InterPro" id="IPR036938">
    <property type="entry name" value="PAP2/HPO_sf"/>
</dbReference>
<dbReference type="CDD" id="cd03392">
    <property type="entry name" value="PAP2_like_2"/>
    <property type="match status" value="1"/>
</dbReference>
<name>A0ABW0RPX7_9GAMM</name>
<dbReference type="Pfam" id="PF14067">
    <property type="entry name" value="LssY_C"/>
    <property type="match status" value="1"/>
</dbReference>
<feature type="transmembrane region" description="Helical" evidence="8">
    <location>
        <begin position="62"/>
        <end position="80"/>
    </location>
</feature>
<dbReference type="Proteomes" id="UP001596055">
    <property type="component" value="Unassembled WGS sequence"/>
</dbReference>
<reference evidence="11" key="1">
    <citation type="journal article" date="2019" name="Int. J. Syst. Evol. Microbiol.">
        <title>The Global Catalogue of Microorganisms (GCM) 10K type strain sequencing project: providing services to taxonomists for standard genome sequencing and annotation.</title>
        <authorList>
            <consortium name="The Broad Institute Genomics Platform"/>
            <consortium name="The Broad Institute Genome Sequencing Center for Infectious Disease"/>
            <person name="Wu L."/>
            <person name="Ma J."/>
        </authorList>
    </citation>
    <scope>NUCLEOTIDE SEQUENCE [LARGE SCALE GENOMIC DNA]</scope>
    <source>
        <strain evidence="11">CGMCC 4.1799</strain>
    </source>
</reference>
<feature type="transmembrane region" description="Helical" evidence="8">
    <location>
        <begin position="379"/>
        <end position="396"/>
    </location>
</feature>
<dbReference type="PANTHER" id="PTHR30353">
    <property type="entry name" value="INNER MEMBRANE PROTEIN DEDA-RELATED"/>
    <property type="match status" value="1"/>
</dbReference>
<dbReference type="Pfam" id="PF09335">
    <property type="entry name" value="VTT_dom"/>
    <property type="match status" value="1"/>
</dbReference>
<evidence type="ECO:0000256" key="1">
    <source>
        <dbReference type="ARBA" id="ARBA00004651"/>
    </source>
</evidence>
<dbReference type="Pfam" id="PF01569">
    <property type="entry name" value="PAP2"/>
    <property type="match status" value="1"/>
</dbReference>
<organism evidence="10 11">
    <name type="scientific">Marinobacter koreensis</name>
    <dbReference type="NCBI Taxonomy" id="335974"/>
    <lineage>
        <taxon>Bacteria</taxon>
        <taxon>Pseudomonadati</taxon>
        <taxon>Pseudomonadota</taxon>
        <taxon>Gammaproteobacteria</taxon>
        <taxon>Pseudomonadales</taxon>
        <taxon>Marinobacteraceae</taxon>
        <taxon>Marinobacter</taxon>
    </lineage>
</organism>
<sequence>MEHLTQTVLALVRDTGVLGYWIALFAAFAETALVVGLLIPGSSFLLLMGILAGQGVLDLGDLLIFAAAGAVLGDNINYYLGRKYGYRWLSQKRWFLKPDYLSRAEGFFDRHGGKSVLLGRFVPSVKELMPFIAGMAKMERLPFFVWNLLGAVGWAVQWILPGYVFSQSLSLAHAWLSRLGLLLFLCVTLVVLLYLLRWLAIRYGPGAAQLTLSVIRSIVEAIRKNPDLAAWGQRHPGFIGFLKRRGDKTRLTGLPMTLVGLAILYVLLLFGGLVEDLLTREAIVAADARIDSLIASFRTDTLTHLFYGITSLGNPRVVVAGLLLSIAVLFRLQRTRFVLPMIVSVVAAEGLVFLSKLAFHRPRPAQALLEPGGYSFPSGHAAISLAFYGFLFFIVMHATRKWRARVNLLFGAAFLALSIGFSRLYLGVHYLSDVLAGYLLGGLGLLIGSAMVFGGWQGIRLKPLRARTSRSAATVAVVLLGAVWMTVFLRLNAQPPLLSYESAPASGPEQYTGPQQLFSDPEARYALSVTGTRKAPINLVFLATPSSLDSCLRAAGWHAAQTTRWQTVFEAYRDVLLSRGNPAAPLSPWFWSDRTPLQQWSRPDGPDRVFDRSFLRIWRTSLTAAGGTDVLVASTGHEHLPSWHLVPEVDAAFDHSRGQLLKQLAQTRGVAGTEPFEVPDDKNASRTGPLYEGERSVVRLKACRANMQIKPGK</sequence>
<dbReference type="RefSeq" id="WP_248153530.1">
    <property type="nucleotide sequence ID" value="NZ_JAKZAJ010000001.1"/>
</dbReference>
<feature type="transmembrane region" description="Helical" evidence="8">
    <location>
        <begin position="141"/>
        <end position="160"/>
    </location>
</feature>
<dbReference type="InterPro" id="IPR025902">
    <property type="entry name" value="LssY-like-C_dom"/>
</dbReference>
<keyword evidence="3" id="KW-1003">Cell membrane</keyword>
<feature type="transmembrane region" description="Helical" evidence="8">
    <location>
        <begin position="471"/>
        <end position="491"/>
    </location>
</feature>
<feature type="transmembrane region" description="Helical" evidence="8">
    <location>
        <begin position="21"/>
        <end position="50"/>
    </location>
</feature>
<evidence type="ECO:0000313" key="11">
    <source>
        <dbReference type="Proteomes" id="UP001596055"/>
    </source>
</evidence>
<evidence type="ECO:0000259" key="9">
    <source>
        <dbReference type="SMART" id="SM00014"/>
    </source>
</evidence>
<feature type="transmembrane region" description="Helical" evidence="8">
    <location>
        <begin position="438"/>
        <end position="459"/>
    </location>
</feature>
<dbReference type="Gene3D" id="1.20.144.10">
    <property type="entry name" value="Phosphatidic acid phosphatase type 2/haloperoxidase"/>
    <property type="match status" value="2"/>
</dbReference>
<keyword evidence="5 8" id="KW-1133">Transmembrane helix</keyword>
<feature type="transmembrane region" description="Helical" evidence="8">
    <location>
        <begin position="172"/>
        <end position="196"/>
    </location>
</feature>
<accession>A0ABW0RPX7</accession>
<keyword evidence="11" id="KW-1185">Reference proteome</keyword>
<evidence type="ECO:0000313" key="10">
    <source>
        <dbReference type="EMBL" id="MFC5544957.1"/>
    </source>
</evidence>
<feature type="transmembrane region" description="Helical" evidence="8">
    <location>
        <begin position="337"/>
        <end position="359"/>
    </location>
</feature>
<feature type="transmembrane region" description="Helical" evidence="8">
    <location>
        <begin position="251"/>
        <end position="274"/>
    </location>
</feature>
<keyword evidence="6 8" id="KW-0472">Membrane</keyword>
<dbReference type="InterPro" id="IPR032818">
    <property type="entry name" value="DedA-like"/>
</dbReference>
<comment type="subcellular location">
    <subcellularLocation>
        <location evidence="1">Cell membrane</location>
        <topology evidence="1">Multi-pass membrane protein</topology>
    </subcellularLocation>
</comment>
<evidence type="ECO:0000256" key="4">
    <source>
        <dbReference type="ARBA" id="ARBA00022692"/>
    </source>
</evidence>
<dbReference type="PANTHER" id="PTHR30353:SF15">
    <property type="entry name" value="INNER MEMBRANE PROTEIN YABI"/>
    <property type="match status" value="1"/>
</dbReference>
<evidence type="ECO:0000256" key="7">
    <source>
        <dbReference type="SAM" id="MobiDB-lite"/>
    </source>
</evidence>
<evidence type="ECO:0000256" key="3">
    <source>
        <dbReference type="ARBA" id="ARBA00022475"/>
    </source>
</evidence>
<dbReference type="InterPro" id="IPR000326">
    <property type="entry name" value="PAP2/HPO"/>
</dbReference>
<dbReference type="SMART" id="SM00014">
    <property type="entry name" value="acidPPc"/>
    <property type="match status" value="1"/>
</dbReference>
<gene>
    <name evidence="10" type="ORF">ACFPQA_07835</name>
</gene>
<evidence type="ECO:0000256" key="2">
    <source>
        <dbReference type="ARBA" id="ARBA00010792"/>
    </source>
</evidence>
<dbReference type="SUPFAM" id="SSF48317">
    <property type="entry name" value="Acid phosphatase/Vanadium-dependent haloperoxidase"/>
    <property type="match status" value="1"/>
</dbReference>
<comment type="caution">
    <text evidence="10">The sequence shown here is derived from an EMBL/GenBank/DDBJ whole genome shotgun (WGS) entry which is preliminary data.</text>
</comment>
<proteinExistence type="inferred from homology"/>
<feature type="domain" description="Phosphatidic acid phosphatase type 2/haloperoxidase" evidence="9">
    <location>
        <begin position="338"/>
        <end position="449"/>
    </location>
</feature>
<dbReference type="EMBL" id="JBHSNL010000001">
    <property type="protein sequence ID" value="MFC5544957.1"/>
    <property type="molecule type" value="Genomic_DNA"/>
</dbReference>
<comment type="similarity">
    <text evidence="2">Belongs to the DedA family.</text>
</comment>
<evidence type="ECO:0000256" key="5">
    <source>
        <dbReference type="ARBA" id="ARBA00022989"/>
    </source>
</evidence>
<evidence type="ECO:0000256" key="6">
    <source>
        <dbReference type="ARBA" id="ARBA00023136"/>
    </source>
</evidence>
<feature type="transmembrane region" description="Helical" evidence="8">
    <location>
        <begin position="408"/>
        <end position="426"/>
    </location>
</feature>
<feature type="region of interest" description="Disordered" evidence="7">
    <location>
        <begin position="671"/>
        <end position="690"/>
    </location>
</feature>
<keyword evidence="4 8" id="KW-0812">Transmembrane</keyword>
<evidence type="ECO:0000256" key="8">
    <source>
        <dbReference type="SAM" id="Phobius"/>
    </source>
</evidence>
<feature type="transmembrane region" description="Helical" evidence="8">
    <location>
        <begin position="305"/>
        <end position="330"/>
    </location>
</feature>